<keyword evidence="2" id="KW-1185">Reference proteome</keyword>
<protein>
    <submittedName>
        <fullName evidence="1">Uncharacterized protein</fullName>
    </submittedName>
</protein>
<dbReference type="AlphaFoldDB" id="A0AAQ3KTI7"/>
<reference evidence="1 2" key="1">
    <citation type="submission" date="2023-10" db="EMBL/GenBank/DDBJ databases">
        <title>Chromosome-scale genome assembly provides insights into flower coloration mechanisms of Canna indica.</title>
        <authorList>
            <person name="Li C."/>
        </authorList>
    </citation>
    <scope>NUCLEOTIDE SEQUENCE [LARGE SCALE GENOMIC DNA]</scope>
    <source>
        <tissue evidence="1">Flower</tissue>
    </source>
</reference>
<organism evidence="1 2">
    <name type="scientific">Canna indica</name>
    <name type="common">Indian-shot</name>
    <dbReference type="NCBI Taxonomy" id="4628"/>
    <lineage>
        <taxon>Eukaryota</taxon>
        <taxon>Viridiplantae</taxon>
        <taxon>Streptophyta</taxon>
        <taxon>Embryophyta</taxon>
        <taxon>Tracheophyta</taxon>
        <taxon>Spermatophyta</taxon>
        <taxon>Magnoliopsida</taxon>
        <taxon>Liliopsida</taxon>
        <taxon>Zingiberales</taxon>
        <taxon>Cannaceae</taxon>
        <taxon>Canna</taxon>
    </lineage>
</organism>
<sequence>MGSDHCLLLLKPVAHKNQRKVFKFDKRWLTNLAISSIVFEAWDFKVNDSPQFRVQQKLNNVCNSILAWLKRNNQNSPSRVAPLQRQLLTLSRQHDNNSIEARKATETALLKAIQEEETFWRQKSRIKWLKEGDKNLAFFHATTKIRRSYNTIHRMQNEDDNLVELRLR</sequence>
<accession>A0AAQ3KTI7</accession>
<dbReference type="Proteomes" id="UP001327560">
    <property type="component" value="Chromosome 7"/>
</dbReference>
<name>A0AAQ3KTI7_9LILI</name>
<gene>
    <name evidence="1" type="ORF">Cni_G23469</name>
</gene>
<proteinExistence type="predicted"/>
<evidence type="ECO:0000313" key="1">
    <source>
        <dbReference type="EMBL" id="WOL14688.1"/>
    </source>
</evidence>
<dbReference type="EMBL" id="CP136896">
    <property type="protein sequence ID" value="WOL14688.1"/>
    <property type="molecule type" value="Genomic_DNA"/>
</dbReference>
<evidence type="ECO:0000313" key="2">
    <source>
        <dbReference type="Proteomes" id="UP001327560"/>
    </source>
</evidence>